<comment type="caution">
    <text evidence="1">The sequence shown here is derived from an EMBL/GenBank/DDBJ whole genome shotgun (WGS) entry which is preliminary data.</text>
</comment>
<dbReference type="RefSeq" id="WP_077543205.1">
    <property type="nucleotide sequence ID" value="NZ_MLHN01000049.1"/>
</dbReference>
<dbReference type="InterPro" id="IPR029074">
    <property type="entry name" value="Imm49"/>
</dbReference>
<evidence type="ECO:0008006" key="3">
    <source>
        <dbReference type="Google" id="ProtNLM"/>
    </source>
</evidence>
<dbReference type="Proteomes" id="UP000188481">
    <property type="component" value="Unassembled WGS sequence"/>
</dbReference>
<dbReference type="AlphaFoldDB" id="A0A1V3IZ55"/>
<dbReference type="STRING" id="1908264.BKK54_11395"/>
<evidence type="ECO:0000313" key="2">
    <source>
        <dbReference type="Proteomes" id="UP000188481"/>
    </source>
</evidence>
<dbReference type="Pfam" id="PF15575">
    <property type="entry name" value="Imm49"/>
    <property type="match status" value="1"/>
</dbReference>
<gene>
    <name evidence="1" type="ORF">BKK54_11395</name>
</gene>
<organism evidence="1 2">
    <name type="scientific">Rodentibacter genomosp. 1</name>
    <dbReference type="NCBI Taxonomy" id="1908264"/>
    <lineage>
        <taxon>Bacteria</taxon>
        <taxon>Pseudomonadati</taxon>
        <taxon>Pseudomonadota</taxon>
        <taxon>Gammaproteobacteria</taxon>
        <taxon>Pasteurellales</taxon>
        <taxon>Pasteurellaceae</taxon>
        <taxon>Rodentibacter</taxon>
    </lineage>
</organism>
<proteinExistence type="predicted"/>
<sequence length="316" mass="36605">MEKYKTFLGSEIAKTYEDAKNFTFERVKAYTEFDNKELNIELNCINGYLGNVFSLIGYLCDYHSALASKSLLENNLGGFKENAFIGGFLRILSKYDFQWAYNGYNTRFFALSLLSDNQKLLDYLVTHRDEIIDVSVPYNSSDTRAFFNANTLLALSGDWVLLKERALTFLNDEKKARCDLKRIPDHEFYVALANKDIKGMQEALSTLLEIKFAKRAARETLLHFDFYLQPQVLMYAKIAAIHGFDLGIDSPIAPKELIDINPLAEYEIPYDFMKQFNFDAPHQVWVNYVNQRMEEAKQKKVESKKGFWASLFGRHQ</sequence>
<accession>A0A1V3IZ55</accession>
<evidence type="ECO:0000313" key="1">
    <source>
        <dbReference type="EMBL" id="OOF47708.1"/>
    </source>
</evidence>
<keyword evidence="2" id="KW-1185">Reference proteome</keyword>
<name>A0A1V3IZ55_9PAST</name>
<protein>
    <recommendedName>
        <fullName evidence="3">Immunity 49 family protein</fullName>
    </recommendedName>
</protein>
<dbReference type="EMBL" id="MLHN01000049">
    <property type="protein sequence ID" value="OOF47708.1"/>
    <property type="molecule type" value="Genomic_DNA"/>
</dbReference>
<reference evidence="1 2" key="1">
    <citation type="submission" date="2016-10" db="EMBL/GenBank/DDBJ databases">
        <title>Rodentibacter gen. nov. and new species.</title>
        <authorList>
            <person name="Christensen H."/>
        </authorList>
    </citation>
    <scope>NUCLEOTIDE SEQUENCE [LARGE SCALE GENOMIC DNA]</scope>
    <source>
        <strain evidence="2">ppn416</strain>
    </source>
</reference>